<proteinExistence type="inferred from homology"/>
<dbReference type="EMBL" id="JNBR01000011">
    <property type="protein sequence ID" value="OQS01268.1"/>
    <property type="molecule type" value="Genomic_DNA"/>
</dbReference>
<dbReference type="InterPro" id="IPR036388">
    <property type="entry name" value="WH-like_DNA-bd_sf"/>
</dbReference>
<dbReference type="OrthoDB" id="60033at2759"/>
<keyword evidence="8" id="KW-1185">Reference proteome</keyword>
<evidence type="ECO:0000256" key="2">
    <source>
        <dbReference type="ARBA" id="ARBA00023125"/>
    </source>
</evidence>
<dbReference type="FunFam" id="1.10.10.10:FF:000286">
    <property type="entry name" value="Heat shock transcription factor"/>
    <property type="match status" value="1"/>
</dbReference>
<evidence type="ECO:0000313" key="8">
    <source>
        <dbReference type="Proteomes" id="UP000243579"/>
    </source>
</evidence>
<protein>
    <submittedName>
        <fullName evidence="7">HSF-type DNA-binding protein</fullName>
    </submittedName>
</protein>
<comment type="similarity">
    <text evidence="4">Belongs to the HSF family.</text>
</comment>
<feature type="region of interest" description="Disordered" evidence="5">
    <location>
        <begin position="1"/>
        <end position="40"/>
    </location>
</feature>
<comment type="subcellular location">
    <subcellularLocation>
        <location evidence="1">Nucleus</location>
    </subcellularLocation>
</comment>
<evidence type="ECO:0000256" key="1">
    <source>
        <dbReference type="ARBA" id="ARBA00004123"/>
    </source>
</evidence>
<dbReference type="Gene3D" id="1.10.10.10">
    <property type="entry name" value="Winged helix-like DNA-binding domain superfamily/Winged helix DNA-binding domain"/>
    <property type="match status" value="1"/>
</dbReference>
<dbReference type="Pfam" id="PF00447">
    <property type="entry name" value="HSF_DNA-bind"/>
    <property type="match status" value="1"/>
</dbReference>
<reference evidence="7 8" key="1">
    <citation type="journal article" date="2014" name="Genome Biol. Evol.">
        <title>The secreted proteins of Achlya hypogyna and Thraustotheca clavata identify the ancestral oomycete secretome and reveal gene acquisitions by horizontal gene transfer.</title>
        <authorList>
            <person name="Misner I."/>
            <person name="Blouin N."/>
            <person name="Leonard G."/>
            <person name="Richards T.A."/>
            <person name="Lane C.E."/>
        </authorList>
    </citation>
    <scope>NUCLEOTIDE SEQUENCE [LARGE SCALE GENOMIC DNA]</scope>
    <source>
        <strain evidence="7 8">ATCC 48635</strain>
    </source>
</reference>
<keyword evidence="2 7" id="KW-0238">DNA-binding</keyword>
<dbReference type="Proteomes" id="UP000243579">
    <property type="component" value="Unassembled WGS sequence"/>
</dbReference>
<dbReference type="InterPro" id="IPR000232">
    <property type="entry name" value="HSF_DNA-bd"/>
</dbReference>
<dbReference type="SUPFAM" id="SSF46785">
    <property type="entry name" value="Winged helix' DNA-binding domain"/>
    <property type="match status" value="1"/>
</dbReference>
<evidence type="ECO:0000256" key="4">
    <source>
        <dbReference type="RuleBase" id="RU004020"/>
    </source>
</evidence>
<feature type="domain" description="HSF-type DNA-binding" evidence="6">
    <location>
        <begin position="46"/>
        <end position="141"/>
    </location>
</feature>
<dbReference type="PANTHER" id="PTHR10015">
    <property type="entry name" value="HEAT SHOCK TRANSCRIPTION FACTOR"/>
    <property type="match status" value="1"/>
</dbReference>
<dbReference type="PRINTS" id="PR00056">
    <property type="entry name" value="HSFDOMAIN"/>
</dbReference>
<sequence>MAFASDAPPSMYLHTGLQSVPPPMPTPKSKVKATSPRSPVKKRNVGVPKFLRFLYEILEKEDKSIISWSHKGTAFQIRKPEALSNGILPRYFKHNKVSSFQRQLNYFGFKKWTKTQTVVCTFSHPNFVHHKPENIKLIKRKERGLTDATSDASVSEPVTAVRPWMPPVLNSYDAFLGSPIDTQLDMKKQHNVALPMLIHAPYAPAPAQMESFSAEWGDVLLYAPAPLEATPDAPSYFDLWEDQQPPTTSFALENVAPAPEMQPHLMQVKHEDMMLEGQMDYQLGRFCNVAEF</sequence>
<dbReference type="SMART" id="SM00415">
    <property type="entry name" value="HSF"/>
    <property type="match status" value="1"/>
</dbReference>
<dbReference type="AlphaFoldDB" id="A0A1V9ZTB6"/>
<evidence type="ECO:0000259" key="6">
    <source>
        <dbReference type="SMART" id="SM00415"/>
    </source>
</evidence>
<comment type="caution">
    <text evidence="7">The sequence shown here is derived from an EMBL/GenBank/DDBJ whole genome shotgun (WGS) entry which is preliminary data.</text>
</comment>
<dbReference type="GO" id="GO:0003700">
    <property type="term" value="F:DNA-binding transcription factor activity"/>
    <property type="evidence" value="ECO:0007669"/>
    <property type="project" value="InterPro"/>
</dbReference>
<gene>
    <name evidence="7" type="ORF">ACHHYP_01491</name>
</gene>
<name>A0A1V9ZTB6_ACHHY</name>
<accession>A0A1V9ZTB6</accession>
<evidence type="ECO:0000256" key="5">
    <source>
        <dbReference type="SAM" id="MobiDB-lite"/>
    </source>
</evidence>
<dbReference type="STRING" id="1202772.A0A1V9ZTB6"/>
<organism evidence="7 8">
    <name type="scientific">Achlya hypogyna</name>
    <name type="common">Oomycete</name>
    <name type="synonym">Protoachlya hypogyna</name>
    <dbReference type="NCBI Taxonomy" id="1202772"/>
    <lineage>
        <taxon>Eukaryota</taxon>
        <taxon>Sar</taxon>
        <taxon>Stramenopiles</taxon>
        <taxon>Oomycota</taxon>
        <taxon>Saprolegniomycetes</taxon>
        <taxon>Saprolegniales</taxon>
        <taxon>Achlyaceae</taxon>
        <taxon>Achlya</taxon>
    </lineage>
</organism>
<keyword evidence="3" id="KW-0539">Nucleus</keyword>
<dbReference type="GO" id="GO:0005634">
    <property type="term" value="C:nucleus"/>
    <property type="evidence" value="ECO:0007669"/>
    <property type="project" value="UniProtKB-SubCell"/>
</dbReference>
<evidence type="ECO:0000313" key="7">
    <source>
        <dbReference type="EMBL" id="OQS01268.1"/>
    </source>
</evidence>
<evidence type="ECO:0000256" key="3">
    <source>
        <dbReference type="ARBA" id="ARBA00023242"/>
    </source>
</evidence>
<dbReference type="InterPro" id="IPR036390">
    <property type="entry name" value="WH_DNA-bd_sf"/>
</dbReference>
<dbReference type="PANTHER" id="PTHR10015:SF427">
    <property type="entry name" value="HEAT SHOCK FACTOR PROTEIN"/>
    <property type="match status" value="1"/>
</dbReference>
<dbReference type="GO" id="GO:0043565">
    <property type="term" value="F:sequence-specific DNA binding"/>
    <property type="evidence" value="ECO:0007669"/>
    <property type="project" value="InterPro"/>
</dbReference>